<sequence length="719" mass="76528">MAERELYGIEPLLFNRRWRCELCGARFLVSSRRHHCRQCLRSVCSEHFKRPLCVSCSKARLHATVQVSGEDIMRETDPADAMQQSAECENGSVLPDGRAGAGGSQALSAANRHARGSLLSRAASHVAVFFSLPREAFTLLFMVFLNTMRGVALGTSRYQFLLNSEYAMKEVEVGVLLGSSGSWHLLVSLVCSPLLDAFGVRTIALVSLSVSCVTVGALAFGSTRAALVFALYMPGAELLGLALYSIGLKQLTTPATRATAFALQVALNNVAIVLGMNMVEALRHVSLGEAFGVSWSGLRAVMLVCFCIDLFELLLASVILTDAIVVALDDDETDGGDVPADACNGNGAHNGAPNGMCNNLSNGACNGIPNGGQSGAAAHGSTSSAAPPPRPVRLTRESSRGPVFLAAPPSAKDYARGYVVGRRLSRGSLAALRSCKQMGAAIKQSFASVCRILRARAAWQMLAFNILMVGSRNQWAAMSTLMITFLTRTFGDAVPAYSIRSLNPTINMLAPWLLAPLLAHLEPFAAILPGLWLFSLSALPMALRPSVGASVMWVVLTGLGEAVWAPRSVAWQMTIAPDGDEALFLALTSATSFVTQPLMTTLNGALNAEFVPDCRSCRDSAGNYCSKLVLHASQPVCETRTGKECSALSELFNSSLTMEATCPRSCAECPGWHSDATSMFTIILLLALSSPVLMYACLPFLRSRGGRKSDAAPAPTSML</sequence>
<evidence type="ECO:0000256" key="4">
    <source>
        <dbReference type="ARBA" id="ARBA00022692"/>
    </source>
</evidence>
<feature type="transmembrane region" description="Helical" evidence="8">
    <location>
        <begin position="546"/>
        <end position="565"/>
    </location>
</feature>
<evidence type="ECO:0000256" key="3">
    <source>
        <dbReference type="ARBA" id="ARBA00022475"/>
    </source>
</evidence>
<evidence type="ECO:0000256" key="8">
    <source>
        <dbReference type="SAM" id="Phobius"/>
    </source>
</evidence>
<evidence type="ECO:0008006" key="10">
    <source>
        <dbReference type="Google" id="ProtNLM"/>
    </source>
</evidence>
<feature type="transmembrane region" description="Helical" evidence="8">
    <location>
        <begin position="258"/>
        <end position="279"/>
    </location>
</feature>
<evidence type="ECO:0000256" key="6">
    <source>
        <dbReference type="ARBA" id="ARBA00023136"/>
    </source>
</evidence>
<evidence type="ECO:0000256" key="5">
    <source>
        <dbReference type="ARBA" id="ARBA00022989"/>
    </source>
</evidence>
<feature type="transmembrane region" description="Helical" evidence="8">
    <location>
        <begin position="509"/>
        <end position="534"/>
    </location>
</feature>
<dbReference type="InterPro" id="IPR036259">
    <property type="entry name" value="MFS_trans_sf"/>
</dbReference>
<keyword evidence="4 8" id="KW-0812">Transmembrane</keyword>
<evidence type="ECO:0000313" key="9">
    <source>
        <dbReference type="EMBL" id="CAE0752646.1"/>
    </source>
</evidence>
<dbReference type="SUPFAM" id="SSF103473">
    <property type="entry name" value="MFS general substrate transporter"/>
    <property type="match status" value="1"/>
</dbReference>
<keyword evidence="6 8" id="KW-0472">Membrane</keyword>
<proteinExistence type="predicted"/>
<dbReference type="InterPro" id="IPR050171">
    <property type="entry name" value="MFS_Transporters"/>
</dbReference>
<dbReference type="Gene3D" id="1.20.1250.20">
    <property type="entry name" value="MFS general substrate transporter like domains"/>
    <property type="match status" value="1"/>
</dbReference>
<feature type="compositionally biased region" description="Low complexity" evidence="7">
    <location>
        <begin position="375"/>
        <end position="385"/>
    </location>
</feature>
<keyword evidence="3" id="KW-1003">Cell membrane</keyword>
<gene>
    <name evidence="9" type="ORF">PCAR00345_LOCUS5233</name>
</gene>
<dbReference type="EMBL" id="HBIZ01008967">
    <property type="protein sequence ID" value="CAE0752646.1"/>
    <property type="molecule type" value="Transcribed_RNA"/>
</dbReference>
<feature type="transmembrane region" description="Helical" evidence="8">
    <location>
        <begin position="136"/>
        <end position="155"/>
    </location>
</feature>
<reference evidence="9" key="1">
    <citation type="submission" date="2021-01" db="EMBL/GenBank/DDBJ databases">
        <authorList>
            <person name="Corre E."/>
            <person name="Pelletier E."/>
            <person name="Niang G."/>
            <person name="Scheremetjew M."/>
            <person name="Finn R."/>
            <person name="Kale V."/>
            <person name="Holt S."/>
            <person name="Cochrane G."/>
            <person name="Meng A."/>
            <person name="Brown T."/>
            <person name="Cohen L."/>
        </authorList>
    </citation>
    <scope>NUCLEOTIDE SEQUENCE</scope>
    <source>
        <strain evidence="9">CCMP645</strain>
    </source>
</reference>
<feature type="transmembrane region" description="Helical" evidence="8">
    <location>
        <begin position="175"/>
        <end position="195"/>
    </location>
</feature>
<organism evidence="9">
    <name type="scientific">Chrysotila carterae</name>
    <name type="common">Marine alga</name>
    <name type="synonym">Syracosphaera carterae</name>
    <dbReference type="NCBI Taxonomy" id="13221"/>
    <lineage>
        <taxon>Eukaryota</taxon>
        <taxon>Haptista</taxon>
        <taxon>Haptophyta</taxon>
        <taxon>Prymnesiophyceae</taxon>
        <taxon>Isochrysidales</taxon>
        <taxon>Isochrysidaceae</taxon>
        <taxon>Chrysotila</taxon>
    </lineage>
</organism>
<dbReference type="PANTHER" id="PTHR23517">
    <property type="entry name" value="RESISTANCE PROTEIN MDTM, PUTATIVE-RELATED-RELATED"/>
    <property type="match status" value="1"/>
</dbReference>
<dbReference type="AlphaFoldDB" id="A0A7S4B3H7"/>
<feature type="transmembrane region" description="Helical" evidence="8">
    <location>
        <begin position="299"/>
        <end position="320"/>
    </location>
</feature>
<dbReference type="Gene3D" id="3.30.40.10">
    <property type="entry name" value="Zinc/RING finger domain, C3HC4 (zinc finger)"/>
    <property type="match status" value="1"/>
</dbReference>
<feature type="transmembrane region" description="Helical" evidence="8">
    <location>
        <begin position="226"/>
        <end position="246"/>
    </location>
</feature>
<evidence type="ECO:0000256" key="7">
    <source>
        <dbReference type="SAM" id="MobiDB-lite"/>
    </source>
</evidence>
<dbReference type="InterPro" id="IPR013083">
    <property type="entry name" value="Znf_RING/FYVE/PHD"/>
</dbReference>
<dbReference type="InterPro" id="IPR011011">
    <property type="entry name" value="Znf_FYVE_PHD"/>
</dbReference>
<accession>A0A7S4B3H7</accession>
<protein>
    <recommendedName>
        <fullName evidence="10">FYVE-type domain-containing protein</fullName>
    </recommendedName>
</protein>
<dbReference type="SUPFAM" id="SSF57903">
    <property type="entry name" value="FYVE/PHD zinc finger"/>
    <property type="match status" value="1"/>
</dbReference>
<keyword evidence="5 8" id="KW-1133">Transmembrane helix</keyword>
<dbReference type="GO" id="GO:0005886">
    <property type="term" value="C:plasma membrane"/>
    <property type="evidence" value="ECO:0007669"/>
    <property type="project" value="UniProtKB-SubCell"/>
</dbReference>
<evidence type="ECO:0000256" key="2">
    <source>
        <dbReference type="ARBA" id="ARBA00022448"/>
    </source>
</evidence>
<evidence type="ECO:0000256" key="1">
    <source>
        <dbReference type="ARBA" id="ARBA00004651"/>
    </source>
</evidence>
<comment type="subcellular location">
    <subcellularLocation>
        <location evidence="1">Cell membrane</location>
        <topology evidence="1">Multi-pass membrane protein</topology>
    </subcellularLocation>
</comment>
<keyword evidence="2" id="KW-0813">Transport</keyword>
<feature type="transmembrane region" description="Helical" evidence="8">
    <location>
        <begin position="202"/>
        <end position="220"/>
    </location>
</feature>
<feature type="region of interest" description="Disordered" evidence="7">
    <location>
        <begin position="375"/>
        <end position="399"/>
    </location>
</feature>
<feature type="transmembrane region" description="Helical" evidence="8">
    <location>
        <begin position="680"/>
        <end position="701"/>
    </location>
</feature>
<name>A0A7S4B3H7_CHRCT</name>
<dbReference type="PANTHER" id="PTHR23517:SF3">
    <property type="entry name" value="INTEGRAL MEMBRANE TRANSPORT PROTEIN"/>
    <property type="match status" value="1"/>
</dbReference>